<dbReference type="InterPro" id="IPR050615">
    <property type="entry name" value="ATP-dep_DNA_Helicase"/>
</dbReference>
<dbReference type="SMART" id="SM00490">
    <property type="entry name" value="HELICc"/>
    <property type="match status" value="1"/>
</dbReference>
<dbReference type="InterPro" id="IPR014001">
    <property type="entry name" value="Helicase_ATP-bd"/>
</dbReference>
<dbReference type="InterPro" id="IPR027417">
    <property type="entry name" value="P-loop_NTPase"/>
</dbReference>
<dbReference type="RefSeq" id="WP_166193162.1">
    <property type="nucleotide sequence ID" value="NZ_JAAOIV010000002.1"/>
</dbReference>
<dbReference type="PANTHER" id="PTHR11274">
    <property type="entry name" value="RAD25/XP-B DNA REPAIR HELICASE"/>
    <property type="match status" value="1"/>
</dbReference>
<dbReference type="Pfam" id="PF00271">
    <property type="entry name" value="Helicase_C"/>
    <property type="match status" value="1"/>
</dbReference>
<dbReference type="Pfam" id="PF04851">
    <property type="entry name" value="ResIII"/>
    <property type="match status" value="1"/>
</dbReference>
<dbReference type="EMBL" id="JAAOIV010000002">
    <property type="protein sequence ID" value="NHN54824.1"/>
    <property type="molecule type" value="Genomic_DNA"/>
</dbReference>
<dbReference type="InterPro" id="IPR001650">
    <property type="entry name" value="Helicase_C-like"/>
</dbReference>
<dbReference type="GO" id="GO:0003677">
    <property type="term" value="F:DNA binding"/>
    <property type="evidence" value="ECO:0007669"/>
    <property type="project" value="InterPro"/>
</dbReference>
<dbReference type="InterPro" id="IPR006935">
    <property type="entry name" value="Helicase/UvrB_N"/>
</dbReference>
<keyword evidence="2" id="KW-0378">Hydrolase</keyword>
<organism evidence="7 8">
    <name type="scientific">Metallococcus carri</name>
    <dbReference type="NCBI Taxonomy" id="1656884"/>
    <lineage>
        <taxon>Bacteria</taxon>
        <taxon>Bacillati</taxon>
        <taxon>Actinomycetota</taxon>
        <taxon>Actinomycetes</taxon>
        <taxon>Micrococcales</taxon>
        <taxon>Dermacoccaceae</taxon>
        <taxon>Metallococcus</taxon>
    </lineage>
</organism>
<accession>A0A967AXI3</accession>
<dbReference type="Gene3D" id="3.40.50.300">
    <property type="entry name" value="P-loop containing nucleotide triphosphate hydrolases"/>
    <property type="match status" value="2"/>
</dbReference>
<evidence type="ECO:0000259" key="6">
    <source>
        <dbReference type="PROSITE" id="PS51194"/>
    </source>
</evidence>
<proteinExistence type="predicted"/>
<dbReference type="Proteomes" id="UP000744769">
    <property type="component" value="Unassembled WGS sequence"/>
</dbReference>
<name>A0A967AXI3_9MICO</name>
<keyword evidence="1" id="KW-0547">Nucleotide-binding</keyword>
<dbReference type="PANTHER" id="PTHR11274:SF0">
    <property type="entry name" value="GENERAL TRANSCRIPTION AND DNA REPAIR FACTOR IIH HELICASE SUBUNIT XPB"/>
    <property type="match status" value="1"/>
</dbReference>
<evidence type="ECO:0000259" key="5">
    <source>
        <dbReference type="PROSITE" id="PS51192"/>
    </source>
</evidence>
<reference evidence="7" key="1">
    <citation type="submission" date="2020-03" db="EMBL/GenBank/DDBJ databases">
        <title>Draft sequencing of Calidifontibacter sp. DB0510.</title>
        <authorList>
            <person name="Kim D.-U."/>
        </authorList>
    </citation>
    <scope>NUCLEOTIDE SEQUENCE</scope>
    <source>
        <strain evidence="7">DB0510</strain>
    </source>
</reference>
<dbReference type="GO" id="GO:0016787">
    <property type="term" value="F:hydrolase activity"/>
    <property type="evidence" value="ECO:0007669"/>
    <property type="project" value="UniProtKB-KW"/>
</dbReference>
<evidence type="ECO:0000256" key="4">
    <source>
        <dbReference type="ARBA" id="ARBA00022840"/>
    </source>
</evidence>
<sequence>MQISKVGRDWLLEADKPASDWKDPSTAARYPLREWQGEALNAWSLHGRHGVIEAVTGTGKSRVGIEATREALRDDYNVVIVVPTIDLIAQWVKALKTAGLDSIGTVGDGQRADFGKHSVIVGTIQSLYSLPPTRPDGKVLLVADECHRYGAGQWSRILHTSYRRRLGLTATFERNDDGITLLQNYFGGTPIYRLGFPRAVADGVVARYDVNLLGVRLTDQEREAYDRADEILRDSRQKLTAAGLPEEPFGAFIYKVQEAAKDVTDPAITDLARRYLKAFSDRIDIMTCAQAKLEVIAHLAPQVSQAAGALIFTRRVDMAESLSDRLVSAGVSAAAVHSELTRFQRRERLHALKVGRLKAIVAPTLLDEGIDVPEIDLAIVMGGSKSRRQMIQRMGRVLRLKADRRKATFFVIYAIHTAEDLTETNGDEGCLDLIVESADKVTSFAVRAGQIVASGIVPRSTPLGPLADSGDVIGETDRSAVELLPPDSAQHALASSQDRATPVAAKGGMRRVPTEFKMARTPAELFAADPSLVRGFIDARTLAFAAAAVMRGAEQFGLGDAFDDSTLEALRALLADDLEADPAVVAGEQKLVIHGRCATWTLRSDAQVVLDVAAVTASSVTRERTTAPYLQVRSDLESTSVTSPNSSIVDQLERLAGMWQRGFLTADEFTAAKAQLLQERADAPRGGTSA</sequence>
<dbReference type="AlphaFoldDB" id="A0A967AXI3"/>
<keyword evidence="8" id="KW-1185">Reference proteome</keyword>
<dbReference type="GO" id="GO:0005524">
    <property type="term" value="F:ATP binding"/>
    <property type="evidence" value="ECO:0007669"/>
    <property type="project" value="UniProtKB-KW"/>
</dbReference>
<evidence type="ECO:0000313" key="8">
    <source>
        <dbReference type="Proteomes" id="UP000744769"/>
    </source>
</evidence>
<keyword evidence="3 7" id="KW-0347">Helicase</keyword>
<dbReference type="GO" id="GO:0004386">
    <property type="term" value="F:helicase activity"/>
    <property type="evidence" value="ECO:0007669"/>
    <property type="project" value="UniProtKB-KW"/>
</dbReference>
<feature type="domain" description="Helicase C-terminal" evidence="6">
    <location>
        <begin position="295"/>
        <end position="442"/>
    </location>
</feature>
<evidence type="ECO:0000256" key="3">
    <source>
        <dbReference type="ARBA" id="ARBA00022806"/>
    </source>
</evidence>
<dbReference type="CDD" id="cd17926">
    <property type="entry name" value="DEXHc_RE"/>
    <property type="match status" value="1"/>
</dbReference>
<evidence type="ECO:0000256" key="2">
    <source>
        <dbReference type="ARBA" id="ARBA00022801"/>
    </source>
</evidence>
<dbReference type="PROSITE" id="PS51194">
    <property type="entry name" value="HELICASE_CTER"/>
    <property type="match status" value="1"/>
</dbReference>
<protein>
    <submittedName>
        <fullName evidence="7">DEAD/DEAH box helicase family protein</fullName>
    </submittedName>
</protein>
<dbReference type="PROSITE" id="PS51192">
    <property type="entry name" value="HELICASE_ATP_BIND_1"/>
    <property type="match status" value="1"/>
</dbReference>
<evidence type="ECO:0000256" key="1">
    <source>
        <dbReference type="ARBA" id="ARBA00022741"/>
    </source>
</evidence>
<gene>
    <name evidence="7" type="ORF">G9U51_03375</name>
</gene>
<comment type="caution">
    <text evidence="7">The sequence shown here is derived from an EMBL/GenBank/DDBJ whole genome shotgun (WGS) entry which is preliminary data.</text>
</comment>
<evidence type="ECO:0000313" key="7">
    <source>
        <dbReference type="EMBL" id="NHN54824.1"/>
    </source>
</evidence>
<dbReference type="SMART" id="SM00487">
    <property type="entry name" value="DEXDc"/>
    <property type="match status" value="1"/>
</dbReference>
<feature type="domain" description="Helicase ATP-binding" evidence="5">
    <location>
        <begin position="41"/>
        <end position="190"/>
    </location>
</feature>
<keyword evidence="4" id="KW-0067">ATP-binding</keyword>
<dbReference type="SUPFAM" id="SSF52540">
    <property type="entry name" value="P-loop containing nucleoside triphosphate hydrolases"/>
    <property type="match status" value="1"/>
</dbReference>